<name>A0A2T0WA57_9LACT</name>
<organism evidence="2 3">
    <name type="scientific">Alkalibacterium olivapovliticus</name>
    <dbReference type="NCBI Taxonomy" id="99907"/>
    <lineage>
        <taxon>Bacteria</taxon>
        <taxon>Bacillati</taxon>
        <taxon>Bacillota</taxon>
        <taxon>Bacilli</taxon>
        <taxon>Lactobacillales</taxon>
        <taxon>Carnobacteriaceae</taxon>
        <taxon>Alkalibacterium</taxon>
    </lineage>
</organism>
<dbReference type="AlphaFoldDB" id="A0A2T0WA57"/>
<keyword evidence="1" id="KW-1133">Transmembrane helix</keyword>
<keyword evidence="1" id="KW-0812">Transmembrane</keyword>
<keyword evidence="1" id="KW-0472">Membrane</keyword>
<dbReference type="RefSeq" id="WP_106190840.1">
    <property type="nucleotide sequence ID" value="NZ_PVTO01000003.1"/>
</dbReference>
<feature type="transmembrane region" description="Helical" evidence="1">
    <location>
        <begin position="126"/>
        <end position="141"/>
    </location>
</feature>
<feature type="transmembrane region" description="Helical" evidence="1">
    <location>
        <begin position="62"/>
        <end position="92"/>
    </location>
</feature>
<sequence>MFTLGRKIDLGYRPNQIIVIVTLLSALSGWLYTSELLSGLAIGGGVFSTWALSRELDPRHEFSAFVASAFSLIMIVYYDSIQLLVIAWLLLLLRMTNGITGKKLTIIDVLSVLALTATLTFSEETSLYLITFILSMLYFIISRERMALTLSAGAVGLVLLITQTIFQQTNTFMSVAGLTPLTLFAISAVSFSFIVFWFISED</sequence>
<feature type="transmembrane region" description="Helical" evidence="1">
    <location>
        <begin position="178"/>
        <end position="199"/>
    </location>
</feature>
<reference evidence="2 3" key="1">
    <citation type="submission" date="2018-03" db="EMBL/GenBank/DDBJ databases">
        <title>Genomic Encyclopedia of Archaeal and Bacterial Type Strains, Phase II (KMG-II): from individual species to whole genera.</title>
        <authorList>
            <person name="Goeker M."/>
        </authorList>
    </citation>
    <scope>NUCLEOTIDE SEQUENCE [LARGE SCALE GENOMIC DNA]</scope>
    <source>
        <strain evidence="2 3">DSM 13175</strain>
    </source>
</reference>
<dbReference type="Proteomes" id="UP000238205">
    <property type="component" value="Unassembled WGS sequence"/>
</dbReference>
<feature type="transmembrane region" description="Helical" evidence="1">
    <location>
        <begin position="104"/>
        <end position="120"/>
    </location>
</feature>
<feature type="transmembrane region" description="Helical" evidence="1">
    <location>
        <begin position="148"/>
        <end position="166"/>
    </location>
</feature>
<proteinExistence type="predicted"/>
<feature type="transmembrane region" description="Helical" evidence="1">
    <location>
        <begin position="12"/>
        <end position="32"/>
    </location>
</feature>
<dbReference type="OrthoDB" id="2156233at2"/>
<evidence type="ECO:0000313" key="2">
    <source>
        <dbReference type="EMBL" id="PRY83581.1"/>
    </source>
</evidence>
<comment type="caution">
    <text evidence="2">The sequence shown here is derived from an EMBL/GenBank/DDBJ whole genome shotgun (WGS) entry which is preliminary data.</text>
</comment>
<evidence type="ECO:0000256" key="1">
    <source>
        <dbReference type="SAM" id="Phobius"/>
    </source>
</evidence>
<protein>
    <submittedName>
        <fullName evidence="2">Uncharacterized protein</fullName>
    </submittedName>
</protein>
<dbReference type="EMBL" id="PVTO01000003">
    <property type="protein sequence ID" value="PRY83581.1"/>
    <property type="molecule type" value="Genomic_DNA"/>
</dbReference>
<evidence type="ECO:0000313" key="3">
    <source>
        <dbReference type="Proteomes" id="UP000238205"/>
    </source>
</evidence>
<gene>
    <name evidence="2" type="ORF">CLV38_1034</name>
</gene>
<keyword evidence="3" id="KW-1185">Reference proteome</keyword>
<accession>A0A2T0WA57</accession>